<dbReference type="Gene3D" id="2.30.30.40">
    <property type="entry name" value="SH3 Domains"/>
    <property type="match status" value="1"/>
</dbReference>
<dbReference type="Pfam" id="PF08239">
    <property type="entry name" value="SH3_3"/>
    <property type="match status" value="1"/>
</dbReference>
<proteinExistence type="predicted"/>
<sequence>MWRSFVQLSLTALLVSGCGQSGSGPVVVQGTGDEEFLNLRAGPGLGYSVVLGLPEGTTLNRRDCITELGQLWCEVSLTNAPRLSGYVAADYLSAP</sequence>
<evidence type="ECO:0000313" key="3">
    <source>
        <dbReference type="Proteomes" id="UP000201613"/>
    </source>
</evidence>
<evidence type="ECO:0000259" key="1">
    <source>
        <dbReference type="Pfam" id="PF08239"/>
    </source>
</evidence>
<dbReference type="RefSeq" id="WP_093991509.1">
    <property type="nucleotide sequence ID" value="NZ_FXZK01000002.1"/>
</dbReference>
<reference evidence="2 3" key="1">
    <citation type="submission" date="2017-05" db="EMBL/GenBank/DDBJ databases">
        <authorList>
            <person name="Song R."/>
            <person name="Chenine A.L."/>
            <person name="Ruprecht R.M."/>
        </authorList>
    </citation>
    <scope>NUCLEOTIDE SEQUENCE [LARGE SCALE GENOMIC DNA]</scope>
    <source>
        <strain evidence="2 3">CECT 8899</strain>
    </source>
</reference>
<accession>A0A238LEA9</accession>
<gene>
    <name evidence="2" type="ORF">LOM8899_01429</name>
</gene>
<protein>
    <submittedName>
        <fullName evidence="2">Bacterial SH3 domain protein</fullName>
    </submittedName>
</protein>
<dbReference type="PROSITE" id="PS51257">
    <property type="entry name" value="PROKAR_LIPOPROTEIN"/>
    <property type="match status" value="1"/>
</dbReference>
<dbReference type="EMBL" id="FXZK01000002">
    <property type="protein sequence ID" value="SMY07296.1"/>
    <property type="molecule type" value="Genomic_DNA"/>
</dbReference>
<name>A0A238LEA9_9RHOB</name>
<feature type="domain" description="SH3b" evidence="1">
    <location>
        <begin position="36"/>
        <end position="93"/>
    </location>
</feature>
<keyword evidence="3" id="KW-1185">Reference proteome</keyword>
<dbReference type="InterPro" id="IPR003646">
    <property type="entry name" value="SH3-like_bac-type"/>
</dbReference>
<organism evidence="2 3">
    <name type="scientific">Flavimaricola marinus</name>
    <dbReference type="NCBI Taxonomy" id="1819565"/>
    <lineage>
        <taxon>Bacteria</taxon>
        <taxon>Pseudomonadati</taxon>
        <taxon>Pseudomonadota</taxon>
        <taxon>Alphaproteobacteria</taxon>
        <taxon>Rhodobacterales</taxon>
        <taxon>Paracoccaceae</taxon>
        <taxon>Flavimaricola</taxon>
    </lineage>
</organism>
<dbReference type="AlphaFoldDB" id="A0A238LEA9"/>
<dbReference type="Proteomes" id="UP000201613">
    <property type="component" value="Unassembled WGS sequence"/>
</dbReference>
<dbReference type="OrthoDB" id="8451772at2"/>
<evidence type="ECO:0000313" key="2">
    <source>
        <dbReference type="EMBL" id="SMY07296.1"/>
    </source>
</evidence>